<sequence length="113" mass="12195">MPGYEAIDLRYSADGDLMLDAGGAVLDTAISPLLSFKQEIVSRVLSSANDWEAHPWLGTNASQFVGEPINEDTMEALSSSIRHGLTVDGLVSDRDLEIMWAQWGTNSAGILLT</sequence>
<organism evidence="1">
    <name type="scientific">marine sediment metagenome</name>
    <dbReference type="NCBI Taxonomy" id="412755"/>
    <lineage>
        <taxon>unclassified sequences</taxon>
        <taxon>metagenomes</taxon>
        <taxon>ecological metagenomes</taxon>
    </lineage>
</organism>
<comment type="caution">
    <text evidence="1">The sequence shown here is derived from an EMBL/GenBank/DDBJ whole genome shotgun (WGS) entry which is preliminary data.</text>
</comment>
<accession>X0VYY1</accession>
<name>X0VYY1_9ZZZZ</name>
<protein>
    <submittedName>
        <fullName evidence="1">Uncharacterized protein</fullName>
    </submittedName>
</protein>
<proteinExistence type="predicted"/>
<evidence type="ECO:0000313" key="1">
    <source>
        <dbReference type="EMBL" id="GAG23679.1"/>
    </source>
</evidence>
<feature type="non-terminal residue" evidence="1">
    <location>
        <position position="113"/>
    </location>
</feature>
<dbReference type="EMBL" id="BARS01038531">
    <property type="protein sequence ID" value="GAG23679.1"/>
    <property type="molecule type" value="Genomic_DNA"/>
</dbReference>
<reference evidence="1" key="1">
    <citation type="journal article" date="2014" name="Front. Microbiol.">
        <title>High frequency of phylogenetically diverse reductive dehalogenase-homologous genes in deep subseafloor sedimentary metagenomes.</title>
        <authorList>
            <person name="Kawai M."/>
            <person name="Futagami T."/>
            <person name="Toyoda A."/>
            <person name="Takaki Y."/>
            <person name="Nishi S."/>
            <person name="Hori S."/>
            <person name="Arai W."/>
            <person name="Tsubouchi T."/>
            <person name="Morono Y."/>
            <person name="Uchiyama I."/>
            <person name="Ito T."/>
            <person name="Fujiyama A."/>
            <person name="Inagaki F."/>
            <person name="Takami H."/>
        </authorList>
    </citation>
    <scope>NUCLEOTIDE SEQUENCE</scope>
    <source>
        <strain evidence="1">Expedition CK06-06</strain>
    </source>
</reference>
<gene>
    <name evidence="1" type="ORF">S01H1_58952</name>
</gene>
<dbReference type="AlphaFoldDB" id="X0VYY1"/>